<feature type="region of interest" description="Disordered" evidence="2">
    <location>
        <begin position="213"/>
        <end position="232"/>
    </location>
</feature>
<proteinExistence type="predicted"/>
<comment type="caution">
    <text evidence="3">The sequence shown here is derived from an EMBL/GenBank/DDBJ whole genome shotgun (WGS) entry which is preliminary data.</text>
</comment>
<organism evidence="3 4">
    <name type="scientific">Tenebrio molitor</name>
    <name type="common">Yellow mealworm beetle</name>
    <dbReference type="NCBI Taxonomy" id="7067"/>
    <lineage>
        <taxon>Eukaryota</taxon>
        <taxon>Metazoa</taxon>
        <taxon>Ecdysozoa</taxon>
        <taxon>Arthropoda</taxon>
        <taxon>Hexapoda</taxon>
        <taxon>Insecta</taxon>
        <taxon>Pterygota</taxon>
        <taxon>Neoptera</taxon>
        <taxon>Endopterygota</taxon>
        <taxon>Coleoptera</taxon>
        <taxon>Polyphaga</taxon>
        <taxon>Cucujiformia</taxon>
        <taxon>Tenebrionidae</taxon>
        <taxon>Tenebrio</taxon>
    </lineage>
</organism>
<gene>
    <name evidence="3" type="ORF">GEV33_005229</name>
</gene>
<feature type="coiled-coil region" evidence="1">
    <location>
        <begin position="2"/>
        <end position="114"/>
    </location>
</feature>
<feature type="compositionally biased region" description="Basic and acidic residues" evidence="2">
    <location>
        <begin position="220"/>
        <end position="231"/>
    </location>
</feature>
<evidence type="ECO:0000256" key="2">
    <source>
        <dbReference type="SAM" id="MobiDB-lite"/>
    </source>
</evidence>
<sequence length="300" mass="34848">MLKAEKEKYHQQKLALEKEKDAVYRLMTEQARESEHTRRKLERARQEVFHHMTRIKSEKESLERENDQLKEALEAERKGMRKYLNQMHQRNKHVENLEEQLTECQNQTEPLTSQYQKALQHLATCKKCSVCSYAKATYRKNSRRYDRKLLGCLQTPFLEVRNMIKPPPSPIHGDGEALSEWYCHFDTPNRSEYSSLSMPFAELAITYVDDTSDTSSQSLRDQDVDLDHDDSSSQAACMSRKGFGSDSGFSSDLCVEYKSNAATPKEKFSPNGTLDEADCAKLTRTKWTASFRKLINRIRK</sequence>
<keyword evidence="1" id="KW-0175">Coiled coil</keyword>
<evidence type="ECO:0000313" key="3">
    <source>
        <dbReference type="EMBL" id="KAH0817561.1"/>
    </source>
</evidence>
<evidence type="ECO:0000313" key="4">
    <source>
        <dbReference type="Proteomes" id="UP000719412"/>
    </source>
</evidence>
<evidence type="ECO:0000256" key="1">
    <source>
        <dbReference type="SAM" id="Coils"/>
    </source>
</evidence>
<name>A0A8J6HLZ1_TENMO</name>
<dbReference type="AlphaFoldDB" id="A0A8J6HLZ1"/>
<reference evidence="3" key="1">
    <citation type="journal article" date="2020" name="J Insects Food Feed">
        <title>The yellow mealworm (Tenebrio molitor) genome: a resource for the emerging insects as food and feed industry.</title>
        <authorList>
            <person name="Eriksson T."/>
            <person name="Andere A."/>
            <person name="Kelstrup H."/>
            <person name="Emery V."/>
            <person name="Picard C."/>
        </authorList>
    </citation>
    <scope>NUCLEOTIDE SEQUENCE</scope>
    <source>
        <strain evidence="3">Stoneville</strain>
        <tissue evidence="3">Whole head</tissue>
    </source>
</reference>
<keyword evidence="4" id="KW-1185">Reference proteome</keyword>
<dbReference type="EMBL" id="JABDTM020019256">
    <property type="protein sequence ID" value="KAH0817561.1"/>
    <property type="molecule type" value="Genomic_DNA"/>
</dbReference>
<accession>A0A8J6HLZ1</accession>
<reference evidence="3" key="2">
    <citation type="submission" date="2021-08" db="EMBL/GenBank/DDBJ databases">
        <authorList>
            <person name="Eriksson T."/>
        </authorList>
    </citation>
    <scope>NUCLEOTIDE SEQUENCE</scope>
    <source>
        <strain evidence="3">Stoneville</strain>
        <tissue evidence="3">Whole head</tissue>
    </source>
</reference>
<dbReference type="Proteomes" id="UP000719412">
    <property type="component" value="Unassembled WGS sequence"/>
</dbReference>
<protein>
    <submittedName>
        <fullName evidence="3">Uncharacterized protein</fullName>
    </submittedName>
</protein>